<feature type="compositionally biased region" description="Polar residues" evidence="1">
    <location>
        <begin position="874"/>
        <end position="900"/>
    </location>
</feature>
<feature type="compositionally biased region" description="Basic and acidic residues" evidence="1">
    <location>
        <begin position="634"/>
        <end position="649"/>
    </location>
</feature>
<dbReference type="PANTHER" id="PTHR21597">
    <property type="entry name" value="THO2 PROTEIN"/>
    <property type="match status" value="1"/>
</dbReference>
<feature type="region of interest" description="Disordered" evidence="1">
    <location>
        <begin position="550"/>
        <end position="605"/>
    </location>
</feature>
<dbReference type="GO" id="GO:0006397">
    <property type="term" value="P:mRNA processing"/>
    <property type="evidence" value="ECO:0007669"/>
    <property type="project" value="InterPro"/>
</dbReference>
<dbReference type="InterPro" id="IPR032302">
    <property type="entry name" value="THOC2_N"/>
</dbReference>
<proteinExistence type="predicted"/>
<dbReference type="EMBL" id="LT615252">
    <property type="protein sequence ID" value="SCO70245.1"/>
    <property type="molecule type" value="Genomic_DNA"/>
</dbReference>
<evidence type="ECO:0000259" key="2">
    <source>
        <dbReference type="Pfam" id="PF11262"/>
    </source>
</evidence>
<accession>A0A1G4H5W6</accession>
<evidence type="ECO:0000313" key="5">
    <source>
        <dbReference type="Proteomes" id="UP000196402"/>
    </source>
</evidence>
<dbReference type="InterPro" id="IPR021418">
    <property type="entry name" value="THO_THOC2_C"/>
</dbReference>
<evidence type="ECO:0000259" key="3">
    <source>
        <dbReference type="Pfam" id="PF16134"/>
    </source>
</evidence>
<feature type="compositionally biased region" description="Pro residues" evidence="1">
    <location>
        <begin position="622"/>
        <end position="633"/>
    </location>
</feature>
<name>A0A1G4H5W6_PLAVI</name>
<feature type="compositionally biased region" description="Basic and acidic residues" evidence="1">
    <location>
        <begin position="113"/>
        <end position="165"/>
    </location>
</feature>
<dbReference type="Pfam" id="PF11262">
    <property type="entry name" value="Tho2"/>
    <property type="match status" value="1"/>
</dbReference>
<feature type="compositionally biased region" description="Basic and acidic residues" evidence="1">
    <location>
        <begin position="1981"/>
        <end position="2005"/>
    </location>
</feature>
<feature type="region of interest" description="Disordered" evidence="1">
    <location>
        <begin position="1727"/>
        <end position="1763"/>
    </location>
</feature>
<feature type="region of interest" description="Disordered" evidence="1">
    <location>
        <begin position="1234"/>
        <end position="1253"/>
    </location>
</feature>
<feature type="region of interest" description="Disordered" evidence="1">
    <location>
        <begin position="1967"/>
        <end position="2007"/>
    </location>
</feature>
<protein>
    <submittedName>
        <fullName evidence="4">THO complex subunit 2, putative</fullName>
    </submittedName>
</protein>
<dbReference type="GO" id="GO:0003729">
    <property type="term" value="F:mRNA binding"/>
    <property type="evidence" value="ECO:0007669"/>
    <property type="project" value="TreeGrafter"/>
</dbReference>
<feature type="region of interest" description="Disordered" evidence="1">
    <location>
        <begin position="58"/>
        <end position="185"/>
    </location>
</feature>
<dbReference type="VEuPathDB" id="PlasmoDB:PVP01_1466900"/>
<organism evidence="4 5">
    <name type="scientific">Plasmodium vivax</name>
    <name type="common">malaria parasite P. vivax</name>
    <dbReference type="NCBI Taxonomy" id="5855"/>
    <lineage>
        <taxon>Eukaryota</taxon>
        <taxon>Sar</taxon>
        <taxon>Alveolata</taxon>
        <taxon>Apicomplexa</taxon>
        <taxon>Aconoidasida</taxon>
        <taxon>Haemosporida</taxon>
        <taxon>Plasmodiidae</taxon>
        <taxon>Plasmodium</taxon>
        <taxon>Plasmodium (Plasmodium)</taxon>
    </lineage>
</organism>
<dbReference type="Pfam" id="PF16134">
    <property type="entry name" value="THOC2_N"/>
    <property type="match status" value="1"/>
</dbReference>
<feature type="compositionally biased region" description="Polar residues" evidence="1">
    <location>
        <begin position="933"/>
        <end position="951"/>
    </location>
</feature>
<dbReference type="PANTHER" id="PTHR21597:SF0">
    <property type="entry name" value="THO COMPLEX SUBUNIT 2"/>
    <property type="match status" value="1"/>
</dbReference>
<feature type="domain" description="THO complex subunit 2 N-terminal" evidence="3">
    <location>
        <begin position="436"/>
        <end position="509"/>
    </location>
</feature>
<feature type="compositionally biased region" description="Basic and acidic residues" evidence="1">
    <location>
        <begin position="860"/>
        <end position="872"/>
    </location>
</feature>
<feature type="region of interest" description="Disordered" evidence="1">
    <location>
        <begin position="858"/>
        <end position="961"/>
    </location>
</feature>
<dbReference type="VEuPathDB" id="PlasmoDB:PVW1_140073400"/>
<dbReference type="InterPro" id="IPR040007">
    <property type="entry name" value="Tho2"/>
</dbReference>
<dbReference type="VEuPathDB" id="PlasmoDB:PVX_101385"/>
<sequence>MEDIDRLFTYQVCVLNEFREDDVASNFPKVKKSYERILLAILEEVKRYQADLLRSGKEQTGCEDAPTEKPQHLSVGGNAKGEVNPSDEAHTKGASRAVRKRKRNADGEEEENKESPSADEKDNTSEKKEDDSKEGNGNARKDTSTSDAEKGKKKPKDASYLRRDSPPPLAVTVKAADRTPPAGTEKEFIKVDEDFKFLTAEDLQFRIPLKEQCDLKGLFNNLVDEIKRKNYLNVYRQMYVESFRRNQRKIQEDSILLTSGAYHGGDITGSSAKQHTSVTTSEGTVQVVKFYVERVKSNLCLFYFDLFLCILKGAVAVDCGVNFIANDLADVHRESFGKLLEVVARGESAAGRSEAEQSAAGKGPSGESAAREDPSGEVPFGVGDRKQLPRGHFAGHVKELILNSLHYLIELLEQMKEHNGANYTQYKDTISRCVLSLEAKRVITYKEATTYIECKNFDKLSIFSKELNKLVTKVKTKNMYSIWVYNLLRENVSGYSKIIFLLESFFSSPGGGGDSPSGDSSTHKQTDKLRKKKKIISELFLKYKLGSRKMVGTPKGEGRGRSGQRSGLDLKGKSPHCAAPSEGHSPGDDSPSTLCTPEGEEPPARGELEVRADQADRADPAELPPGELPPACPKPKDPPQRKRTSAESTKRSWERHLNCFYCTDLIKLKNKIFTIAGLHNLCPRRVLSILIFFYEQNVESPKQLLPLFFLYTKETITDVILLELKIKNNYIREMEQKELQKLKLLHRSEEDTGRSNQDSSRFLDPFFLNKKSFFTPNYFKMCSILILNDLLNFNSFYEHILPNDELLKIAYEELYRKLREDYEKSTSERLTPFFLPYLPMDISELHLLYNKVRRYNQKSKAPDRSSSRHGIDHSYSSGSGHNNQPSVGSTQKGSSYSNENIGEGVTSPGGSNGRSSSITDGTTPRGGRAPKGATSSNAINTVTTSEASLSDPSKIFEEGQPEHVDNRVVHYLLNCKHVDLKKKNEQIADLQNKDPIEFFLFDMIHNKSNGAENFVKNYIEREIQLRNEVANSKFLKHTNSYDYLFLPDDNYFFLLGRLFFIKNPKFLFLSSLINLNAWSYVVTLLDHMASYQCNPFLNYYVSLSMSRLIGHSITSFERAYLAGEAPREAHTASGSNLKQRQVPYYIRKANNVAGGEAAFSREDKPQNEGTTAQNGDTGGPCFFCKIHLDTRRLYSYQCIKVLNRNKTHLQNLFRDEKKIQKKKKKMKQILKSVMHNGRGGAPGGARNANSDRTPCDGATCDGHSLYGKADETAKKKKTRANQSSRSSTLLRPLRKHLLLCSNAPPSEDSSEADPVSSVHHASKADPPSDANQVSGAHPTSEANQVGSAAIADAACASDLDTFLNFFSSNRTNNYMKKIKSADDFFNRALQYVKYLGYFGYLYKSLVRRLLLLVRAYVKRKVSRGEELHANFDKLFIRFFFLCPINEDDEGGSGGSVGSSGTVGSGSGTIGGSDANDGDASPLNEDIWNVLRLVPVSRRYKLYSKFYAKVAKYQKAVSKLAVERPGKGGPSEGGGNTTVTPLLPHTKAAIALSSINFELAKNKLRKIIKRITSDILKDRYSSKVQSILMQLTRVINRNPFISSEVILQQCELFDNNMIVTLSESIKDIHSFSSDIFVFKIVERQQLLNVSNYQLSKQYSMNSSDLFDDSFFKPKKLINLSLVSAKFLSKHPFADLYPLIISIVKRLFSELHTSDQLFLRNRIEAQQRNSKGGVSSGGEAQLKGEPNEGVEASHWETAPQRETPPHCGDEFLVSVLNATNAKYPDVMSGYIFDVDYLQKLIEIYGGTSASIDVQELNEDQLNAQCGLKLLKKEIMFLEESFNFNMNNVEYEHIEKAEMDDERLQKLCVDNATRNLSNPNVVYLFLCILSKLKYEYLFDSNTSNLRNISSLIDKVDAVLLQFINFLQTNTEPYLYLTYIPSITLIFSYFDISQSFHIIRFAFPFFDERGGARRQPRSASPLPRGRGEAANRSEAANRDDPANRSDAANRGDAAIQRANEEKWKEAVMPIVQRYLSIESLNGINIDFYLTYWRLSITDIYVPHKQYQKVIERYDAYIKKLEKHHEENKKNEDYKWVLKKLRKLRSKRGTINSEYQFHIQHTEKIKKHLSHVVDHWVNPQEIDLTTFTAFVKCLIAPRILNSEKDSLFCSKFILLLLEFRTPLFNFCLLTYVCIKMLMPIINACTEKEALNIGLFFNELFSYAYQLCQDPKHFKLVSEENPCFSSTLNFQSKVTIEHSFIIGKVAKWEKLLVSLLFENNNHQKSWINSKSVVIFLFRVLHSFPYSNKVKHSIRKYLQNLHSFAQSRGWKDIAISVNSLKTIMERNRKAAEKEKKEEPEAKPQEGKAGSSKASAPAPNPDGNVTMNPFNTSNPVHMNSSPTFVPITKNLYNSNMYPVLHNSMSMPPNPYMKDNPFSNKIPPPQDPNNIMSLSSINPNTISINNDMNKRRDIFGGMQSNANPYPSPPPNALVHMNDKNMRMDSRAMQNEGMNYTLPQNFMGMHPYIPPPMHDMPPNQIFPNVHHGHMKTNRNSNSFSRR</sequence>
<dbReference type="GO" id="GO:0000445">
    <property type="term" value="C:THO complex part of transcription export complex"/>
    <property type="evidence" value="ECO:0007669"/>
    <property type="project" value="TreeGrafter"/>
</dbReference>
<evidence type="ECO:0000313" key="4">
    <source>
        <dbReference type="EMBL" id="SCO70245.1"/>
    </source>
</evidence>
<feature type="region of interest" description="Disordered" evidence="1">
    <location>
        <begin position="1300"/>
        <end position="1342"/>
    </location>
</feature>
<dbReference type="VEuPathDB" id="PlasmoDB:PVPAM_140075700"/>
<feature type="region of interest" description="Disordered" evidence="1">
    <location>
        <begin position="2340"/>
        <end position="2386"/>
    </location>
</feature>
<dbReference type="Proteomes" id="UP000196402">
    <property type="component" value="Chromosome 14"/>
</dbReference>
<feature type="compositionally biased region" description="Polar residues" evidence="1">
    <location>
        <begin position="2375"/>
        <end position="2386"/>
    </location>
</feature>
<feature type="region of interest" description="Disordered" evidence="1">
    <location>
        <begin position="511"/>
        <end position="530"/>
    </location>
</feature>
<feature type="region of interest" description="Disordered" evidence="1">
    <location>
        <begin position="350"/>
        <end position="384"/>
    </location>
</feature>
<feature type="domain" description="THO complex subunitTHOC2 C-terminal" evidence="2">
    <location>
        <begin position="2038"/>
        <end position="2333"/>
    </location>
</feature>
<dbReference type="GO" id="GO:0006406">
    <property type="term" value="P:mRNA export from nucleus"/>
    <property type="evidence" value="ECO:0007669"/>
    <property type="project" value="InterPro"/>
</dbReference>
<feature type="compositionally biased region" description="Low complexity" evidence="1">
    <location>
        <begin position="2359"/>
        <end position="2369"/>
    </location>
</feature>
<dbReference type="eggNOG" id="KOG1874">
    <property type="taxonomic scope" value="Eukaryota"/>
</dbReference>
<gene>
    <name evidence="4" type="ORF">PVT01_140072300</name>
</gene>
<reference evidence="4 5" key="1">
    <citation type="submission" date="2016-07" db="EMBL/GenBank/DDBJ databases">
        <authorList>
            <consortium name="Pathogen Informatics"/>
        </authorList>
    </citation>
    <scope>NUCLEOTIDE SEQUENCE [LARGE SCALE GENOMIC DNA]</scope>
</reference>
<feature type="compositionally biased region" description="Polar residues" evidence="1">
    <location>
        <begin position="913"/>
        <end position="922"/>
    </location>
</feature>
<evidence type="ECO:0000256" key="1">
    <source>
        <dbReference type="SAM" id="MobiDB-lite"/>
    </source>
</evidence>
<feature type="region of interest" description="Disordered" evidence="1">
    <location>
        <begin position="618"/>
        <end position="649"/>
    </location>
</feature>
<feature type="compositionally biased region" description="Basic and acidic residues" evidence="1">
    <location>
        <begin position="2340"/>
        <end position="2358"/>
    </location>
</feature>